<organism evidence="2 3">
    <name type="scientific">Sphingomonas ursincola</name>
    <dbReference type="NCBI Taxonomy" id="56361"/>
    <lineage>
        <taxon>Bacteria</taxon>
        <taxon>Pseudomonadati</taxon>
        <taxon>Pseudomonadota</taxon>
        <taxon>Alphaproteobacteria</taxon>
        <taxon>Sphingomonadales</taxon>
        <taxon>Sphingomonadaceae</taxon>
        <taxon>Sphingomonas</taxon>
    </lineage>
</organism>
<dbReference type="PANTHER" id="PTHR39426:SF1">
    <property type="entry name" value="HOMOLOGY TO DEATH-ON-CURING PROTEIN OF PHAGE P1"/>
    <property type="match status" value="1"/>
</dbReference>
<evidence type="ECO:0000313" key="3">
    <source>
        <dbReference type="Proteomes" id="UP000589292"/>
    </source>
</evidence>
<dbReference type="Pfam" id="PF02661">
    <property type="entry name" value="Fic"/>
    <property type="match status" value="1"/>
</dbReference>
<dbReference type="InterPro" id="IPR053737">
    <property type="entry name" value="Type_II_TA_Toxin"/>
</dbReference>
<protein>
    <submittedName>
        <fullName evidence="2">Type II toxin-antitoxin system death-on-curing family toxin</fullName>
    </submittedName>
</protein>
<sequence length="129" mass="13987">MADWIWVRQDVVLALHDEQIAEHGGLSGIRDAALVESALARPLNLAAYGEPDAADLAAAYAFGLARNHPFADSNKRSAAVVALTFLLLNDVAFEITEAELVVMTMALAAGDLSEEEVARWFRDHIVERG</sequence>
<dbReference type="InterPro" id="IPR003812">
    <property type="entry name" value="Fido"/>
</dbReference>
<dbReference type="InterPro" id="IPR036597">
    <property type="entry name" value="Fido-like_dom_sf"/>
</dbReference>
<dbReference type="PIRSF" id="PIRSF018297">
    <property type="entry name" value="Doc"/>
    <property type="match status" value="1"/>
</dbReference>
<accession>A0A7V8U9F5</accession>
<dbReference type="EMBL" id="VDES01000002">
    <property type="protein sequence ID" value="MBA1375367.1"/>
    <property type="molecule type" value="Genomic_DNA"/>
</dbReference>
<dbReference type="Proteomes" id="UP000589292">
    <property type="component" value="Unassembled WGS sequence"/>
</dbReference>
<dbReference type="RefSeq" id="WP_181267870.1">
    <property type="nucleotide sequence ID" value="NZ_BAAAGB010000001.1"/>
</dbReference>
<reference evidence="2 3" key="1">
    <citation type="journal article" date="1994" name="Int. J. Syst. Bacteriol.">
        <title>Phylogenetic positions of novel aerobic, bacteriochlorophyll a-containing bacteria and description of Roseococcus thiosulfatophilus gen. nov., sp. nov., Erythromicrobium ramosum gen. nov., sp. nov., and Erythrobacter litoralis sp. nov.</title>
        <authorList>
            <person name="Yurkov V."/>
            <person name="Stackebrandt E."/>
            <person name="Holmes A."/>
            <person name="Fuerst J.A."/>
            <person name="Hugenholtz P."/>
            <person name="Golecki J."/>
            <person name="Gad'on N."/>
            <person name="Gorlenko V.M."/>
            <person name="Kompantseva E.I."/>
            <person name="Drews G."/>
        </authorList>
    </citation>
    <scope>NUCLEOTIDE SEQUENCE [LARGE SCALE GENOMIC DNA]</scope>
    <source>
        <strain evidence="2 3">KR-99</strain>
    </source>
</reference>
<dbReference type="PROSITE" id="PS51459">
    <property type="entry name" value="FIDO"/>
    <property type="match status" value="1"/>
</dbReference>
<comment type="caution">
    <text evidence="2">The sequence shown here is derived from an EMBL/GenBank/DDBJ whole genome shotgun (WGS) entry which is preliminary data.</text>
</comment>
<dbReference type="GO" id="GO:0016301">
    <property type="term" value="F:kinase activity"/>
    <property type="evidence" value="ECO:0007669"/>
    <property type="project" value="InterPro"/>
</dbReference>
<evidence type="ECO:0000313" key="2">
    <source>
        <dbReference type="EMBL" id="MBA1375367.1"/>
    </source>
</evidence>
<dbReference type="Gene3D" id="1.20.120.1870">
    <property type="entry name" value="Fic/DOC protein, Fido domain"/>
    <property type="match status" value="1"/>
</dbReference>
<dbReference type="PANTHER" id="PTHR39426">
    <property type="entry name" value="HOMOLOGY TO DEATH-ON-CURING PROTEIN OF PHAGE P1"/>
    <property type="match status" value="1"/>
</dbReference>
<name>A0A7V8U9F5_9SPHN</name>
<dbReference type="SUPFAM" id="SSF140931">
    <property type="entry name" value="Fic-like"/>
    <property type="match status" value="1"/>
</dbReference>
<dbReference type="InterPro" id="IPR006440">
    <property type="entry name" value="Doc"/>
</dbReference>
<gene>
    <name evidence="2" type="ORF">FG486_13540</name>
</gene>
<proteinExistence type="predicted"/>
<keyword evidence="3" id="KW-1185">Reference proteome</keyword>
<feature type="domain" description="Fido" evidence="1">
    <location>
        <begin position="7"/>
        <end position="123"/>
    </location>
</feature>
<evidence type="ECO:0000259" key="1">
    <source>
        <dbReference type="PROSITE" id="PS51459"/>
    </source>
</evidence>
<dbReference type="NCBIfam" id="TIGR01550">
    <property type="entry name" value="DOC_P1"/>
    <property type="match status" value="1"/>
</dbReference>
<dbReference type="AlphaFoldDB" id="A0A7V8U9F5"/>